<feature type="compositionally biased region" description="Low complexity" evidence="1">
    <location>
        <begin position="25"/>
        <end position="35"/>
    </location>
</feature>
<keyword evidence="3" id="KW-1185">Reference proteome</keyword>
<name>A0A4R6ECQ8_9RHOO</name>
<protein>
    <recommendedName>
        <fullName evidence="4">Chemotaxis protein</fullName>
    </recommendedName>
</protein>
<feature type="compositionally biased region" description="Low complexity" evidence="1">
    <location>
        <begin position="83"/>
        <end position="96"/>
    </location>
</feature>
<feature type="compositionally biased region" description="Low complexity" evidence="1">
    <location>
        <begin position="50"/>
        <end position="61"/>
    </location>
</feature>
<evidence type="ECO:0000313" key="3">
    <source>
        <dbReference type="Proteomes" id="UP000295129"/>
    </source>
</evidence>
<dbReference type="EMBL" id="SNVV01000003">
    <property type="protein sequence ID" value="TDN55950.1"/>
    <property type="molecule type" value="Genomic_DNA"/>
</dbReference>
<comment type="caution">
    <text evidence="2">The sequence shown here is derived from an EMBL/GenBank/DDBJ whole genome shotgun (WGS) entry which is preliminary data.</text>
</comment>
<evidence type="ECO:0000313" key="2">
    <source>
        <dbReference type="EMBL" id="TDN55950.1"/>
    </source>
</evidence>
<reference evidence="2 3" key="1">
    <citation type="submission" date="2019-03" db="EMBL/GenBank/DDBJ databases">
        <title>Genomic Encyclopedia of Type Strains, Phase IV (KMG-IV): sequencing the most valuable type-strain genomes for metagenomic binning, comparative biology and taxonomic classification.</title>
        <authorList>
            <person name="Goeker M."/>
        </authorList>
    </citation>
    <scope>NUCLEOTIDE SEQUENCE [LARGE SCALE GENOMIC DNA]</scope>
    <source>
        <strain evidence="2 3">DSM 12121</strain>
    </source>
</reference>
<feature type="compositionally biased region" description="Basic and acidic residues" evidence="1">
    <location>
        <begin position="148"/>
        <end position="164"/>
    </location>
</feature>
<dbReference type="RefSeq" id="WP_211168385.1">
    <property type="nucleotide sequence ID" value="NZ_SNVV01000003.1"/>
</dbReference>
<proteinExistence type="predicted"/>
<feature type="region of interest" description="Disordered" evidence="1">
    <location>
        <begin position="1"/>
        <end position="172"/>
    </location>
</feature>
<organism evidence="2 3">
    <name type="scientific">Azoarcus indigens</name>
    <dbReference type="NCBI Taxonomy" id="29545"/>
    <lineage>
        <taxon>Bacteria</taxon>
        <taxon>Pseudomonadati</taxon>
        <taxon>Pseudomonadota</taxon>
        <taxon>Betaproteobacteria</taxon>
        <taxon>Rhodocyclales</taxon>
        <taxon>Zoogloeaceae</taxon>
        <taxon>Azoarcus</taxon>
    </lineage>
</organism>
<sequence>MGTTLNPPLDRKPETGKGHGTGALGPSDSSDSGSDIVGGPGLAGEASGQDLGLDSGPTGDPGSDDARNAGADVGDAGLDSDTDAAGTGERAAAGRDAPAETEIDLALDHGKPQDLELEDDAGTAAGNETPEQAPDQETAGASRPSQQDQDRKQISGRDSQHKSPDSPPAAKR</sequence>
<dbReference type="Proteomes" id="UP000295129">
    <property type="component" value="Unassembled WGS sequence"/>
</dbReference>
<accession>A0A4R6ECQ8</accession>
<evidence type="ECO:0008006" key="4">
    <source>
        <dbReference type="Google" id="ProtNLM"/>
    </source>
</evidence>
<gene>
    <name evidence="2" type="ORF">C7389_103288</name>
</gene>
<evidence type="ECO:0000256" key="1">
    <source>
        <dbReference type="SAM" id="MobiDB-lite"/>
    </source>
</evidence>
<dbReference type="AlphaFoldDB" id="A0A4R6ECQ8"/>